<dbReference type="AlphaFoldDB" id="A0A1D2MEX8"/>
<name>A0A1D2MEX8_ORCCI</name>
<evidence type="ECO:0000256" key="1">
    <source>
        <dbReference type="SAM" id="Phobius"/>
    </source>
</evidence>
<reference evidence="3 4" key="1">
    <citation type="journal article" date="2016" name="Genome Biol. Evol.">
        <title>Gene Family Evolution Reflects Adaptation to Soil Environmental Stressors in the Genome of the Collembolan Orchesella cincta.</title>
        <authorList>
            <person name="Faddeeva-Vakhrusheva A."/>
            <person name="Derks M.F."/>
            <person name="Anvar S.Y."/>
            <person name="Agamennone V."/>
            <person name="Suring W."/>
            <person name="Smit S."/>
            <person name="van Straalen N.M."/>
            <person name="Roelofs D."/>
        </authorList>
    </citation>
    <scope>NUCLEOTIDE SEQUENCE [LARGE SCALE GENOMIC DNA]</scope>
    <source>
        <tissue evidence="3">Mixed pool</tissue>
    </source>
</reference>
<keyword evidence="1" id="KW-0812">Transmembrane</keyword>
<protein>
    <submittedName>
        <fullName evidence="3">SEC14-like protein 5</fullName>
    </submittedName>
</protein>
<dbReference type="InterPro" id="IPR036865">
    <property type="entry name" value="CRAL-TRIO_dom_sf"/>
</dbReference>
<dbReference type="EMBL" id="LJIJ01001545">
    <property type="protein sequence ID" value="ODM91444.1"/>
    <property type="molecule type" value="Genomic_DNA"/>
</dbReference>
<dbReference type="InterPro" id="IPR001251">
    <property type="entry name" value="CRAL-TRIO_dom"/>
</dbReference>
<dbReference type="STRING" id="48709.A0A1D2MEX8"/>
<evidence type="ECO:0000313" key="3">
    <source>
        <dbReference type="EMBL" id="ODM91444.1"/>
    </source>
</evidence>
<evidence type="ECO:0000313" key="4">
    <source>
        <dbReference type="Proteomes" id="UP000094527"/>
    </source>
</evidence>
<dbReference type="SUPFAM" id="SSF52087">
    <property type="entry name" value="CRAL/TRIO domain"/>
    <property type="match status" value="1"/>
</dbReference>
<organism evidence="3 4">
    <name type="scientific">Orchesella cincta</name>
    <name type="common">Springtail</name>
    <name type="synonym">Podura cincta</name>
    <dbReference type="NCBI Taxonomy" id="48709"/>
    <lineage>
        <taxon>Eukaryota</taxon>
        <taxon>Metazoa</taxon>
        <taxon>Ecdysozoa</taxon>
        <taxon>Arthropoda</taxon>
        <taxon>Hexapoda</taxon>
        <taxon>Collembola</taxon>
        <taxon>Entomobryomorpha</taxon>
        <taxon>Entomobryoidea</taxon>
        <taxon>Orchesellidae</taxon>
        <taxon>Orchesellinae</taxon>
        <taxon>Orchesella</taxon>
    </lineage>
</organism>
<proteinExistence type="predicted"/>
<keyword evidence="1" id="KW-0472">Membrane</keyword>
<dbReference type="PROSITE" id="PS50191">
    <property type="entry name" value="CRAL_TRIO"/>
    <property type="match status" value="1"/>
</dbReference>
<keyword evidence="4" id="KW-1185">Reference proteome</keyword>
<feature type="domain" description="CRAL-TRIO" evidence="2">
    <location>
        <begin position="45"/>
        <end position="221"/>
    </location>
</feature>
<keyword evidence="1" id="KW-1133">Transmembrane helix</keyword>
<dbReference type="PANTHER" id="PTHR23324:SF83">
    <property type="entry name" value="SEC14-LIKE PROTEIN 2"/>
    <property type="match status" value="1"/>
</dbReference>
<dbReference type="OrthoDB" id="1434354at2759"/>
<dbReference type="SMART" id="SM00516">
    <property type="entry name" value="SEC14"/>
    <property type="match status" value="1"/>
</dbReference>
<dbReference type="Proteomes" id="UP000094527">
    <property type="component" value="Unassembled WGS sequence"/>
</dbReference>
<dbReference type="Pfam" id="PF00650">
    <property type="entry name" value="CRAL_TRIO"/>
    <property type="match status" value="1"/>
</dbReference>
<comment type="caution">
    <text evidence="3">The sequence shown here is derived from an EMBL/GenBank/DDBJ whole genome shotgun (WGS) entry which is preliminary data.</text>
</comment>
<gene>
    <name evidence="3" type="ORF">Ocin01_15237</name>
</gene>
<feature type="transmembrane region" description="Helical" evidence="1">
    <location>
        <begin position="239"/>
        <end position="259"/>
    </location>
</feature>
<evidence type="ECO:0000259" key="2">
    <source>
        <dbReference type="PROSITE" id="PS50191"/>
    </source>
</evidence>
<dbReference type="Gene3D" id="3.40.525.10">
    <property type="entry name" value="CRAL-TRIO lipid binding domain"/>
    <property type="match status" value="1"/>
</dbReference>
<dbReference type="GO" id="GO:0005737">
    <property type="term" value="C:cytoplasm"/>
    <property type="evidence" value="ECO:0007669"/>
    <property type="project" value="TreeGrafter"/>
</dbReference>
<accession>A0A1D2MEX8</accession>
<dbReference type="InterPro" id="IPR051064">
    <property type="entry name" value="SEC14/CRAL-TRIO_domain"/>
</dbReference>
<sequence>MDQKLTTMGQEQIGRTLLIIGLIVIGEWSHLVQSVTTEQDLTLTAKEKRALDQSVIFLNLDFIGKPIVTANFGDWDIRKLAISGKISSLNRHIDRGFEMVTDKVRKLQESGKVVAQWDFIINMENYNLVQQGCLQCLPMYLYLVNTYENHFPAHADKIMLINTPAIFELVLNIIRPIMSPLTRQTLKVYNTNKEQWQKELFEIVDRNELHQSTVELGKFNLVQFATPTFRTTLCVYNLIFLYFLMSLLKLLIVLLVTFYI</sequence>
<dbReference type="PANTHER" id="PTHR23324">
    <property type="entry name" value="SEC14 RELATED PROTEIN"/>
    <property type="match status" value="1"/>
</dbReference>
<dbReference type="CDD" id="cd00170">
    <property type="entry name" value="SEC14"/>
    <property type="match status" value="1"/>
</dbReference>